<evidence type="ECO:0000313" key="3">
    <source>
        <dbReference type="Proteomes" id="UP000215914"/>
    </source>
</evidence>
<reference evidence="2" key="2">
    <citation type="submission" date="2020-06" db="EMBL/GenBank/DDBJ databases">
        <title>Helianthus annuus Genome sequencing and assembly Release 2.</title>
        <authorList>
            <person name="Gouzy J."/>
            <person name="Langlade N."/>
            <person name="Munos S."/>
        </authorList>
    </citation>
    <scope>NUCLEOTIDE SEQUENCE</scope>
    <source>
        <tissue evidence="2">Leaves</tissue>
    </source>
</reference>
<protein>
    <submittedName>
        <fullName evidence="2">Uncharacterized protein</fullName>
    </submittedName>
</protein>
<dbReference type="AlphaFoldDB" id="A0A9K3NAS8"/>
<dbReference type="Gramene" id="mRNA:HanXRQr2_Chr09g0416181">
    <property type="protein sequence ID" value="mRNA:HanXRQr2_Chr09g0416181"/>
    <property type="gene ID" value="HanXRQr2_Chr09g0416181"/>
</dbReference>
<evidence type="ECO:0000256" key="1">
    <source>
        <dbReference type="SAM" id="MobiDB-lite"/>
    </source>
</evidence>
<dbReference type="EMBL" id="MNCJ02000324">
    <property type="protein sequence ID" value="KAF5793324.1"/>
    <property type="molecule type" value="Genomic_DNA"/>
</dbReference>
<keyword evidence="3" id="KW-1185">Reference proteome</keyword>
<reference evidence="2" key="1">
    <citation type="journal article" date="2017" name="Nature">
        <title>The sunflower genome provides insights into oil metabolism, flowering and Asterid evolution.</title>
        <authorList>
            <person name="Badouin H."/>
            <person name="Gouzy J."/>
            <person name="Grassa C.J."/>
            <person name="Murat F."/>
            <person name="Staton S.E."/>
            <person name="Cottret L."/>
            <person name="Lelandais-Briere C."/>
            <person name="Owens G.L."/>
            <person name="Carrere S."/>
            <person name="Mayjonade B."/>
            <person name="Legrand L."/>
            <person name="Gill N."/>
            <person name="Kane N.C."/>
            <person name="Bowers J.E."/>
            <person name="Hubner S."/>
            <person name="Bellec A."/>
            <person name="Berard A."/>
            <person name="Berges H."/>
            <person name="Blanchet N."/>
            <person name="Boniface M.C."/>
            <person name="Brunel D."/>
            <person name="Catrice O."/>
            <person name="Chaidir N."/>
            <person name="Claudel C."/>
            <person name="Donnadieu C."/>
            <person name="Faraut T."/>
            <person name="Fievet G."/>
            <person name="Helmstetter N."/>
            <person name="King M."/>
            <person name="Knapp S.J."/>
            <person name="Lai Z."/>
            <person name="Le Paslier M.C."/>
            <person name="Lippi Y."/>
            <person name="Lorenzon L."/>
            <person name="Mandel J.R."/>
            <person name="Marage G."/>
            <person name="Marchand G."/>
            <person name="Marquand E."/>
            <person name="Bret-Mestries E."/>
            <person name="Morien E."/>
            <person name="Nambeesan S."/>
            <person name="Nguyen T."/>
            <person name="Pegot-Espagnet P."/>
            <person name="Pouilly N."/>
            <person name="Raftis F."/>
            <person name="Sallet E."/>
            <person name="Schiex T."/>
            <person name="Thomas J."/>
            <person name="Vandecasteele C."/>
            <person name="Vares D."/>
            <person name="Vear F."/>
            <person name="Vautrin S."/>
            <person name="Crespi M."/>
            <person name="Mangin B."/>
            <person name="Burke J.M."/>
            <person name="Salse J."/>
            <person name="Munos S."/>
            <person name="Vincourt P."/>
            <person name="Rieseberg L.H."/>
            <person name="Langlade N.B."/>
        </authorList>
    </citation>
    <scope>NUCLEOTIDE SEQUENCE</scope>
    <source>
        <tissue evidence="2">Leaves</tissue>
    </source>
</reference>
<name>A0A9K3NAS8_HELAN</name>
<accession>A0A9K3NAS8</accession>
<feature type="region of interest" description="Disordered" evidence="1">
    <location>
        <begin position="89"/>
        <end position="109"/>
    </location>
</feature>
<proteinExistence type="predicted"/>
<organism evidence="2 3">
    <name type="scientific">Helianthus annuus</name>
    <name type="common">Common sunflower</name>
    <dbReference type="NCBI Taxonomy" id="4232"/>
    <lineage>
        <taxon>Eukaryota</taxon>
        <taxon>Viridiplantae</taxon>
        <taxon>Streptophyta</taxon>
        <taxon>Embryophyta</taxon>
        <taxon>Tracheophyta</taxon>
        <taxon>Spermatophyta</taxon>
        <taxon>Magnoliopsida</taxon>
        <taxon>eudicotyledons</taxon>
        <taxon>Gunneridae</taxon>
        <taxon>Pentapetalae</taxon>
        <taxon>asterids</taxon>
        <taxon>campanulids</taxon>
        <taxon>Asterales</taxon>
        <taxon>Asteraceae</taxon>
        <taxon>Asteroideae</taxon>
        <taxon>Heliantheae alliance</taxon>
        <taxon>Heliantheae</taxon>
        <taxon>Helianthus</taxon>
    </lineage>
</organism>
<evidence type="ECO:0000313" key="2">
    <source>
        <dbReference type="EMBL" id="KAF5793324.1"/>
    </source>
</evidence>
<gene>
    <name evidence="2" type="ORF">HanXRQr2_Chr09g0416181</name>
</gene>
<dbReference type="Proteomes" id="UP000215914">
    <property type="component" value="Unassembled WGS sequence"/>
</dbReference>
<feature type="compositionally biased region" description="Basic residues" evidence="1">
    <location>
        <begin position="94"/>
        <end position="109"/>
    </location>
</feature>
<comment type="caution">
    <text evidence="2">The sequence shown here is derived from an EMBL/GenBank/DDBJ whole genome shotgun (WGS) entry which is preliminary data.</text>
</comment>
<sequence>MDPPYRRVSLYTSIHAPRAVQRNPGASLSSFHIRYDSKLWGFLPLLPALRHKRKITWWGNLDSPFHDGKELPNEEGFHLQYKPYQQLESEGLGRRRRRIPGSRKLQRRR</sequence>